<dbReference type="RefSeq" id="WP_290319461.1">
    <property type="nucleotide sequence ID" value="NZ_JAUFPN010000193.1"/>
</dbReference>
<dbReference type="EMBL" id="JAUFPN010000193">
    <property type="protein sequence ID" value="MDN3567430.1"/>
    <property type="molecule type" value="Genomic_DNA"/>
</dbReference>
<comment type="caution">
    <text evidence="1">The sequence shown here is derived from an EMBL/GenBank/DDBJ whole genome shotgun (WGS) entry which is preliminary data.</text>
</comment>
<gene>
    <name evidence="1" type="ORF">QWZ14_23870</name>
</gene>
<protein>
    <recommendedName>
        <fullName evidence="3">Cupin domain-containing protein</fullName>
    </recommendedName>
</protein>
<proteinExistence type="predicted"/>
<dbReference type="SUPFAM" id="SSF51182">
    <property type="entry name" value="RmlC-like cupins"/>
    <property type="match status" value="1"/>
</dbReference>
<accession>A0ABT8ACN1</accession>
<dbReference type="InterPro" id="IPR014710">
    <property type="entry name" value="RmlC-like_jellyroll"/>
</dbReference>
<dbReference type="Proteomes" id="UP001529369">
    <property type="component" value="Unassembled WGS sequence"/>
</dbReference>
<evidence type="ECO:0000313" key="1">
    <source>
        <dbReference type="EMBL" id="MDN3567430.1"/>
    </source>
</evidence>
<dbReference type="InterPro" id="IPR011051">
    <property type="entry name" value="RmlC_Cupin_sf"/>
</dbReference>
<keyword evidence="2" id="KW-1185">Reference proteome</keyword>
<dbReference type="Gene3D" id="2.60.120.10">
    <property type="entry name" value="Jelly Rolls"/>
    <property type="match status" value="1"/>
</dbReference>
<sequence length="92" mass="9350">MEPQDFAAVLRAEGFAEAIPRSLAAGEATPLHTHDFDAKVLVTAGAFTLCRDGIATTHGPGGMFSVPRGHPHAEAAGPAGAEYLAGRRAAAA</sequence>
<reference evidence="2" key="1">
    <citation type="journal article" date="2019" name="Int. J. Syst. Evol. Microbiol.">
        <title>The Global Catalogue of Microorganisms (GCM) 10K type strain sequencing project: providing services to taxonomists for standard genome sequencing and annotation.</title>
        <authorList>
            <consortium name="The Broad Institute Genomics Platform"/>
            <consortium name="The Broad Institute Genome Sequencing Center for Infectious Disease"/>
            <person name="Wu L."/>
            <person name="Ma J."/>
        </authorList>
    </citation>
    <scope>NUCLEOTIDE SEQUENCE [LARGE SCALE GENOMIC DNA]</scope>
    <source>
        <strain evidence="2">CECT 7131</strain>
    </source>
</reference>
<evidence type="ECO:0000313" key="2">
    <source>
        <dbReference type="Proteomes" id="UP001529369"/>
    </source>
</evidence>
<evidence type="ECO:0008006" key="3">
    <source>
        <dbReference type="Google" id="ProtNLM"/>
    </source>
</evidence>
<organism evidence="1 2">
    <name type="scientific">Paeniroseomonas aquatica</name>
    <dbReference type="NCBI Taxonomy" id="373043"/>
    <lineage>
        <taxon>Bacteria</taxon>
        <taxon>Pseudomonadati</taxon>
        <taxon>Pseudomonadota</taxon>
        <taxon>Alphaproteobacteria</taxon>
        <taxon>Acetobacterales</taxon>
        <taxon>Acetobacteraceae</taxon>
        <taxon>Paeniroseomonas</taxon>
    </lineage>
</organism>
<name>A0ABT8ACN1_9PROT</name>